<dbReference type="Gene3D" id="1.20.5.1930">
    <property type="match status" value="1"/>
</dbReference>
<dbReference type="CDD" id="cd16917">
    <property type="entry name" value="HATPase_UhpB-NarQ-NarX-like"/>
    <property type="match status" value="1"/>
</dbReference>
<feature type="domain" description="Histidine kinase/HSP90-like ATPase" evidence="10">
    <location>
        <begin position="281"/>
        <end position="364"/>
    </location>
</feature>
<accession>A0A1H1LBG6</accession>
<keyword evidence="9" id="KW-1133">Transmembrane helix</keyword>
<organism evidence="12 13">
    <name type="scientific">Brevibacterium sandarakinum</name>
    <dbReference type="NCBI Taxonomy" id="629680"/>
    <lineage>
        <taxon>Bacteria</taxon>
        <taxon>Bacillati</taxon>
        <taxon>Actinomycetota</taxon>
        <taxon>Actinomycetes</taxon>
        <taxon>Micrococcales</taxon>
        <taxon>Brevibacteriaceae</taxon>
        <taxon>Brevibacterium</taxon>
    </lineage>
</organism>
<dbReference type="InterPro" id="IPR011712">
    <property type="entry name" value="Sig_transdc_His_kin_sub3_dim/P"/>
</dbReference>
<evidence type="ECO:0000313" key="13">
    <source>
        <dbReference type="Proteomes" id="UP000199700"/>
    </source>
</evidence>
<dbReference type="EC" id="2.7.13.3" evidence="2"/>
<dbReference type="PANTHER" id="PTHR24421">
    <property type="entry name" value="NITRATE/NITRITE SENSOR PROTEIN NARX-RELATED"/>
    <property type="match status" value="1"/>
</dbReference>
<feature type="domain" description="Signal transduction histidine kinase subgroup 3 dimerisation and phosphoacceptor" evidence="11">
    <location>
        <begin position="180"/>
        <end position="244"/>
    </location>
</feature>
<keyword evidence="3" id="KW-0597">Phosphoprotein</keyword>
<keyword evidence="13" id="KW-1185">Reference proteome</keyword>
<evidence type="ECO:0000256" key="9">
    <source>
        <dbReference type="SAM" id="Phobius"/>
    </source>
</evidence>
<keyword evidence="6 12" id="KW-0418">Kinase</keyword>
<dbReference type="InterPro" id="IPR003594">
    <property type="entry name" value="HATPase_dom"/>
</dbReference>
<dbReference type="SUPFAM" id="SSF55874">
    <property type="entry name" value="ATPase domain of HSP90 chaperone/DNA topoisomerase II/histidine kinase"/>
    <property type="match status" value="1"/>
</dbReference>
<feature type="transmembrane region" description="Helical" evidence="9">
    <location>
        <begin position="118"/>
        <end position="142"/>
    </location>
</feature>
<keyword evidence="5" id="KW-0547">Nucleotide-binding</keyword>
<dbReference type="Pfam" id="PF02518">
    <property type="entry name" value="HATPase_c"/>
    <property type="match status" value="1"/>
</dbReference>
<reference evidence="12" key="1">
    <citation type="submission" date="2016-10" db="EMBL/GenBank/DDBJ databases">
        <authorList>
            <person name="Varghese N."/>
            <person name="Submissions S."/>
        </authorList>
    </citation>
    <scope>NUCLEOTIDE SEQUENCE [LARGE SCALE GENOMIC DNA]</scope>
    <source>
        <strain evidence="12">DSM 22082</strain>
    </source>
</reference>
<dbReference type="GO" id="GO:0016020">
    <property type="term" value="C:membrane"/>
    <property type="evidence" value="ECO:0007669"/>
    <property type="project" value="InterPro"/>
</dbReference>
<evidence type="ECO:0000256" key="4">
    <source>
        <dbReference type="ARBA" id="ARBA00022679"/>
    </source>
</evidence>
<feature type="transmembrane region" description="Helical" evidence="9">
    <location>
        <begin position="65"/>
        <end position="88"/>
    </location>
</feature>
<evidence type="ECO:0000256" key="2">
    <source>
        <dbReference type="ARBA" id="ARBA00012438"/>
    </source>
</evidence>
<dbReference type="AlphaFoldDB" id="A0A1H1LBG6"/>
<dbReference type="GO" id="GO:0046983">
    <property type="term" value="F:protein dimerization activity"/>
    <property type="evidence" value="ECO:0007669"/>
    <property type="project" value="InterPro"/>
</dbReference>
<proteinExistence type="predicted"/>
<gene>
    <name evidence="12" type="ORF">SAMN04489751_0196</name>
</gene>
<comment type="catalytic activity">
    <reaction evidence="1">
        <text>ATP + protein L-histidine = ADP + protein N-phospho-L-histidine.</text>
        <dbReference type="EC" id="2.7.13.3"/>
    </reaction>
</comment>
<dbReference type="STRING" id="629680.SAMN04489751_0196"/>
<dbReference type="InterPro" id="IPR036890">
    <property type="entry name" value="HATPase_C_sf"/>
</dbReference>
<keyword evidence="7" id="KW-0067">ATP-binding</keyword>
<feature type="transmembrane region" description="Helical" evidence="9">
    <location>
        <begin position="94"/>
        <end position="111"/>
    </location>
</feature>
<keyword evidence="4" id="KW-0808">Transferase</keyword>
<evidence type="ECO:0000259" key="11">
    <source>
        <dbReference type="Pfam" id="PF07730"/>
    </source>
</evidence>
<sequence length="366" mass="39480">MFVTRWSASVVGILWGVLLCIPLLLAAVPAPNSGLSRRVLGWERSRQLRCFGIVMSHDPNTRSFFLLNGAVAGLIAVPVLNLLTGFLVVTIGSLIQGLFIGGSVTIGFDLWTISQPTLFVGVLYGAANLIGVIILAEAANWLHGKIDSRSTEVSRPNAPHTRITQLLMTRHGVVMAIDEERRRIERDLHDGVQQNVVSLSVLIARAQRAKDTDKVSELLDDALVQSQDLIDEMREVAWRVYPTALDEHGLSTVLHRVADHSPIPVTLTAVPSRRAPQATESAAYFVVREAVTNVVKHANASTVRISVIADEQKLIAEVVDDGTGGADPAGSGLKGLSRRVGALDGTMTIESTENVGTTVRAEIPYV</sequence>
<evidence type="ECO:0000256" key="8">
    <source>
        <dbReference type="ARBA" id="ARBA00023012"/>
    </source>
</evidence>
<evidence type="ECO:0000256" key="6">
    <source>
        <dbReference type="ARBA" id="ARBA00022777"/>
    </source>
</evidence>
<evidence type="ECO:0000256" key="5">
    <source>
        <dbReference type="ARBA" id="ARBA00022741"/>
    </source>
</evidence>
<name>A0A1H1LBG6_BRESA</name>
<dbReference type="GO" id="GO:0005524">
    <property type="term" value="F:ATP binding"/>
    <property type="evidence" value="ECO:0007669"/>
    <property type="project" value="UniProtKB-KW"/>
</dbReference>
<keyword evidence="9" id="KW-0472">Membrane</keyword>
<evidence type="ECO:0000256" key="7">
    <source>
        <dbReference type="ARBA" id="ARBA00022840"/>
    </source>
</evidence>
<dbReference type="GO" id="GO:0000155">
    <property type="term" value="F:phosphorelay sensor kinase activity"/>
    <property type="evidence" value="ECO:0007669"/>
    <property type="project" value="InterPro"/>
</dbReference>
<dbReference type="EMBL" id="LT629739">
    <property type="protein sequence ID" value="SDR71767.1"/>
    <property type="molecule type" value="Genomic_DNA"/>
</dbReference>
<dbReference type="InterPro" id="IPR050482">
    <property type="entry name" value="Sensor_HK_TwoCompSys"/>
</dbReference>
<keyword evidence="9" id="KW-0812">Transmembrane</keyword>
<dbReference type="PANTHER" id="PTHR24421:SF10">
    <property type="entry name" value="NITRATE_NITRITE SENSOR PROTEIN NARQ"/>
    <property type="match status" value="1"/>
</dbReference>
<keyword evidence="8" id="KW-0902">Two-component regulatory system</keyword>
<protein>
    <recommendedName>
        <fullName evidence="2">histidine kinase</fullName>
        <ecNumber evidence="2">2.7.13.3</ecNumber>
    </recommendedName>
</protein>
<dbReference type="Pfam" id="PF07730">
    <property type="entry name" value="HisKA_3"/>
    <property type="match status" value="1"/>
</dbReference>
<evidence type="ECO:0000259" key="10">
    <source>
        <dbReference type="Pfam" id="PF02518"/>
    </source>
</evidence>
<dbReference type="Gene3D" id="3.30.565.10">
    <property type="entry name" value="Histidine kinase-like ATPase, C-terminal domain"/>
    <property type="match status" value="1"/>
</dbReference>
<evidence type="ECO:0000256" key="1">
    <source>
        <dbReference type="ARBA" id="ARBA00000085"/>
    </source>
</evidence>
<evidence type="ECO:0000313" key="12">
    <source>
        <dbReference type="EMBL" id="SDR71767.1"/>
    </source>
</evidence>
<dbReference type="Proteomes" id="UP000199700">
    <property type="component" value="Chromosome"/>
</dbReference>
<feature type="transmembrane region" description="Helical" evidence="9">
    <location>
        <begin position="6"/>
        <end position="28"/>
    </location>
</feature>
<evidence type="ECO:0000256" key="3">
    <source>
        <dbReference type="ARBA" id="ARBA00022553"/>
    </source>
</evidence>